<dbReference type="GO" id="GO:0006508">
    <property type="term" value="P:proteolysis"/>
    <property type="evidence" value="ECO:0007669"/>
    <property type="project" value="UniProtKB-KW"/>
</dbReference>
<gene>
    <name evidence="5" type="primary">PGPEP1</name>
    <name evidence="5" type="ORF">IWW39_001185</name>
</gene>
<reference evidence="5" key="1">
    <citation type="submission" date="2022-07" db="EMBL/GenBank/DDBJ databases">
        <title>Phylogenomic reconstructions and comparative analyses of Kickxellomycotina fungi.</title>
        <authorList>
            <person name="Reynolds N.K."/>
            <person name="Stajich J.E."/>
            <person name="Barry K."/>
            <person name="Grigoriev I.V."/>
            <person name="Crous P."/>
            <person name="Smith M.E."/>
        </authorList>
    </citation>
    <scope>NUCLEOTIDE SEQUENCE</scope>
    <source>
        <strain evidence="5">CBS 109367</strain>
    </source>
</reference>
<dbReference type="AlphaFoldDB" id="A0A9W8L5Q3"/>
<evidence type="ECO:0000256" key="2">
    <source>
        <dbReference type="ARBA" id="ARBA00022670"/>
    </source>
</evidence>
<sequence length="212" mass="23555">MELKHALITGFEPFGKPRPSDNRSWETVRQLAGERIVVGDETVLCHCFELPVSYNPVSELVPRLHRGEKYSLVIHCGAGQSGKVEIEQLAHRTGYIKQGNSGEGDVPVGNCVPNYSTPDMLRTSVNVDGLRAALATKGWAHVEASQDAGRYLCEFTYYTSLAEAQTTYPGRQLPPPLTLFVHVPPKERDPYDDAELAEIMRDIVRYLIASLD</sequence>
<dbReference type="EC" id="3.4.19.3" evidence="5"/>
<keyword evidence="3 5" id="KW-0378">Hydrolase</keyword>
<dbReference type="PANTHER" id="PTHR23402">
    <property type="entry name" value="PROTEASE FAMILY C15 PYROGLUTAMYL-PEPTIDASE I-RELATED"/>
    <property type="match status" value="1"/>
</dbReference>
<protein>
    <submittedName>
        <fullName evidence="5">Pyroglutamyl-peptidase 1</fullName>
        <ecNumber evidence="5">3.4.19.3</ecNumber>
    </submittedName>
</protein>
<keyword evidence="6" id="KW-1185">Reference proteome</keyword>
<name>A0A9W8L5Q3_9FUNG</name>
<dbReference type="EMBL" id="JANBTX010000019">
    <property type="protein sequence ID" value="KAJ2689840.1"/>
    <property type="molecule type" value="Genomic_DNA"/>
</dbReference>
<dbReference type="InterPro" id="IPR036440">
    <property type="entry name" value="Peptidase_C15-like_sf"/>
</dbReference>
<dbReference type="PANTHER" id="PTHR23402:SF1">
    <property type="entry name" value="PYROGLUTAMYL-PEPTIDASE I"/>
    <property type="match status" value="1"/>
</dbReference>
<comment type="similarity">
    <text evidence="1">Belongs to the peptidase C15 family.</text>
</comment>
<dbReference type="GO" id="GO:0016920">
    <property type="term" value="F:pyroglutamyl-peptidase activity"/>
    <property type="evidence" value="ECO:0007669"/>
    <property type="project" value="UniProtKB-EC"/>
</dbReference>
<proteinExistence type="inferred from homology"/>
<evidence type="ECO:0000313" key="5">
    <source>
        <dbReference type="EMBL" id="KAJ2689840.1"/>
    </source>
</evidence>
<dbReference type="Pfam" id="PF01470">
    <property type="entry name" value="Peptidase_C15"/>
    <property type="match status" value="1"/>
</dbReference>
<comment type="caution">
    <text evidence="5">The sequence shown here is derived from an EMBL/GenBank/DDBJ whole genome shotgun (WGS) entry which is preliminary data.</text>
</comment>
<organism evidence="5 6">
    <name type="scientific">Coemansia spiralis</name>
    <dbReference type="NCBI Taxonomy" id="417178"/>
    <lineage>
        <taxon>Eukaryota</taxon>
        <taxon>Fungi</taxon>
        <taxon>Fungi incertae sedis</taxon>
        <taxon>Zoopagomycota</taxon>
        <taxon>Kickxellomycotina</taxon>
        <taxon>Kickxellomycetes</taxon>
        <taxon>Kickxellales</taxon>
        <taxon>Kickxellaceae</taxon>
        <taxon>Coemansia</taxon>
    </lineage>
</organism>
<evidence type="ECO:0000256" key="3">
    <source>
        <dbReference type="ARBA" id="ARBA00022801"/>
    </source>
</evidence>
<dbReference type="OrthoDB" id="407146at2759"/>
<dbReference type="SUPFAM" id="SSF53182">
    <property type="entry name" value="Pyrrolidone carboxyl peptidase (pyroglutamate aminopeptidase)"/>
    <property type="match status" value="1"/>
</dbReference>
<dbReference type="InterPro" id="IPR016125">
    <property type="entry name" value="Peptidase_C15-like"/>
</dbReference>
<dbReference type="Gene3D" id="3.40.630.20">
    <property type="entry name" value="Peptidase C15, pyroglutamyl peptidase I-like"/>
    <property type="match status" value="1"/>
</dbReference>
<keyword evidence="2" id="KW-0645">Protease</keyword>
<evidence type="ECO:0000256" key="1">
    <source>
        <dbReference type="ARBA" id="ARBA00006641"/>
    </source>
</evidence>
<accession>A0A9W8L5Q3</accession>
<keyword evidence="4" id="KW-0788">Thiol protease</keyword>
<evidence type="ECO:0000313" key="6">
    <source>
        <dbReference type="Proteomes" id="UP001151516"/>
    </source>
</evidence>
<dbReference type="Proteomes" id="UP001151516">
    <property type="component" value="Unassembled WGS sequence"/>
</dbReference>
<evidence type="ECO:0000256" key="4">
    <source>
        <dbReference type="ARBA" id="ARBA00022807"/>
    </source>
</evidence>